<comment type="similarity">
    <text evidence="1">Belongs to the short-chain dehydrogenases/reductases (SDR) family.</text>
</comment>
<keyword evidence="2" id="KW-0560">Oxidoreductase</keyword>
<dbReference type="SUPFAM" id="SSF51735">
    <property type="entry name" value="NAD(P)-binding Rossmann-fold domains"/>
    <property type="match status" value="1"/>
</dbReference>
<dbReference type="PROSITE" id="PS00061">
    <property type="entry name" value="ADH_SHORT"/>
    <property type="match status" value="1"/>
</dbReference>
<dbReference type="Gene3D" id="3.40.50.720">
    <property type="entry name" value="NAD(P)-binding Rossmann-like Domain"/>
    <property type="match status" value="1"/>
</dbReference>
<dbReference type="InterPro" id="IPR057326">
    <property type="entry name" value="KR_dom"/>
</dbReference>
<organism evidence="5">
    <name type="scientific">Gulosibacter sediminis</name>
    <dbReference type="NCBI Taxonomy" id="1729695"/>
    <lineage>
        <taxon>Bacteria</taxon>
        <taxon>Bacillati</taxon>
        <taxon>Actinomycetota</taxon>
        <taxon>Actinomycetes</taxon>
        <taxon>Micrococcales</taxon>
        <taxon>Microbacteriaceae</taxon>
        <taxon>Gulosibacter</taxon>
    </lineage>
</organism>
<evidence type="ECO:0000256" key="2">
    <source>
        <dbReference type="ARBA" id="ARBA00023002"/>
    </source>
</evidence>
<dbReference type="SMART" id="SM00822">
    <property type="entry name" value="PKS_KR"/>
    <property type="match status" value="1"/>
</dbReference>
<dbReference type="PRINTS" id="PR00081">
    <property type="entry name" value="GDHRDH"/>
</dbReference>
<dbReference type="PANTHER" id="PTHR24321">
    <property type="entry name" value="DEHYDROGENASES, SHORT CHAIN"/>
    <property type="match status" value="1"/>
</dbReference>
<dbReference type="InterPro" id="IPR002347">
    <property type="entry name" value="SDR_fam"/>
</dbReference>
<keyword evidence="3" id="KW-0520">NAD</keyword>
<dbReference type="InterPro" id="IPR036291">
    <property type="entry name" value="NAD(P)-bd_dom_sf"/>
</dbReference>
<dbReference type="InterPro" id="IPR020904">
    <property type="entry name" value="Sc_DH/Rdtase_CS"/>
</dbReference>
<evidence type="ECO:0000256" key="3">
    <source>
        <dbReference type="ARBA" id="ARBA00023027"/>
    </source>
</evidence>
<evidence type="ECO:0000313" key="5">
    <source>
        <dbReference type="EMBL" id="UQN15208.1"/>
    </source>
</evidence>
<feature type="domain" description="Ketoreductase" evidence="4">
    <location>
        <begin position="7"/>
        <end position="187"/>
    </location>
</feature>
<protein>
    <submittedName>
        <fullName evidence="5">SDR family oxidoreductase</fullName>
    </submittedName>
</protein>
<name>A0ABY4N1U5_9MICO</name>
<dbReference type="Pfam" id="PF13561">
    <property type="entry name" value="adh_short_C2"/>
    <property type="match status" value="1"/>
</dbReference>
<reference evidence="5" key="1">
    <citation type="submission" date="2022-05" db="EMBL/GenBank/DDBJ databases">
        <title>Complete genome sequence of toluene-degrading Gulosibacter sediminis strain ACHW.36C.</title>
        <authorList>
            <person name="Wai A.C."/>
            <person name="Lai G.K."/>
            <person name="Griffin S.D."/>
            <person name="Leung F.C."/>
        </authorList>
    </citation>
    <scope>NUCLEOTIDE SEQUENCE [LARGE SCALE GENOMIC DNA]</scope>
    <source>
        <strain evidence="5">ACHW.36C</strain>
    </source>
</reference>
<accession>A0ABY4N1U5</accession>
<dbReference type="PANTHER" id="PTHR24321:SF8">
    <property type="entry name" value="ESTRADIOL 17-BETA-DEHYDROGENASE 8-RELATED"/>
    <property type="match status" value="1"/>
</dbReference>
<dbReference type="EMBL" id="CP097160">
    <property type="protein sequence ID" value="UQN15208.1"/>
    <property type="molecule type" value="Genomic_DNA"/>
</dbReference>
<evidence type="ECO:0000256" key="1">
    <source>
        <dbReference type="ARBA" id="ARBA00006484"/>
    </source>
</evidence>
<dbReference type="CDD" id="cd05233">
    <property type="entry name" value="SDR_c"/>
    <property type="match status" value="1"/>
</dbReference>
<evidence type="ECO:0000259" key="4">
    <source>
        <dbReference type="SMART" id="SM00822"/>
    </source>
</evidence>
<proteinExistence type="inferred from homology"/>
<gene>
    <name evidence="5" type="ORF">M3M28_01685</name>
</gene>
<dbReference type="PRINTS" id="PR00080">
    <property type="entry name" value="SDRFAMILY"/>
</dbReference>
<sequence length="244" mass="25062">MARFTDKTVVITGAAGGIGSALALLLRAEGARLVLHDLSPDALAALPAELAASAEVVHVAGDGTDDEVQARIVTAAESLGGVDGFAPAAGIYLEAPLAELSFAQWRQTLSINLDAVFALTSKLLPVLNDNAAIVTFASVAGERGSRGHAHYAASKGAIVAFTRTLALELGSRGIRANAVAPGIIRTRMTNDSVSKHGDEWAAGTPLGRHGEPEEVARAVAFLLSPDSSFITGVQLDINGGLYMA</sequence>